<dbReference type="Gene3D" id="3.30.370.10">
    <property type="entry name" value="Barstar-like"/>
    <property type="match status" value="1"/>
</dbReference>
<feature type="domain" description="Barstar (barnase inhibitor)" evidence="1">
    <location>
        <begin position="23"/>
        <end position="56"/>
    </location>
</feature>
<sequence length="87" mass="10018">MTTTIHSKRFKMQLDGNLIKIEGHDYLKEALDLPDYYGKNLDALYDCLCEMECEIELVNAGEVDGDIIDTFQDAADENQFLTFKITY</sequence>
<dbReference type="InterPro" id="IPR000468">
    <property type="entry name" value="Barstar"/>
</dbReference>
<evidence type="ECO:0000259" key="1">
    <source>
        <dbReference type="Pfam" id="PF01337"/>
    </source>
</evidence>
<reference evidence="2" key="1">
    <citation type="submission" date="2019-04" db="EMBL/GenBank/DDBJ databases">
        <title>Evolution of Biomass-Degrading Anaerobic Consortia Revealed by Metagenomics.</title>
        <authorList>
            <person name="Peng X."/>
        </authorList>
    </citation>
    <scope>NUCLEOTIDE SEQUENCE</scope>
    <source>
        <strain evidence="2">SIG18</strain>
    </source>
</reference>
<proteinExistence type="predicted"/>
<dbReference type="SUPFAM" id="SSF52038">
    <property type="entry name" value="Barstar-related"/>
    <property type="match status" value="1"/>
</dbReference>
<evidence type="ECO:0000313" key="3">
    <source>
        <dbReference type="Proteomes" id="UP000783037"/>
    </source>
</evidence>
<evidence type="ECO:0000313" key="2">
    <source>
        <dbReference type="EMBL" id="MBE6501142.1"/>
    </source>
</evidence>
<name>A0A8T3V3M7_9EURY</name>
<dbReference type="InterPro" id="IPR035905">
    <property type="entry name" value="Barstar-like_sf"/>
</dbReference>
<accession>A0A8T3V3M7</accession>
<comment type="caution">
    <text evidence="2">The sequence shown here is derived from an EMBL/GenBank/DDBJ whole genome shotgun (WGS) entry which is preliminary data.</text>
</comment>
<gene>
    <name evidence="2" type="ORF">E7Z79_01720</name>
</gene>
<organism evidence="2 3">
    <name type="scientific">Methanobrevibacter thaueri</name>
    <dbReference type="NCBI Taxonomy" id="190975"/>
    <lineage>
        <taxon>Archaea</taxon>
        <taxon>Methanobacteriati</taxon>
        <taxon>Methanobacteriota</taxon>
        <taxon>Methanomada group</taxon>
        <taxon>Methanobacteria</taxon>
        <taxon>Methanobacteriales</taxon>
        <taxon>Methanobacteriaceae</taxon>
        <taxon>Methanobrevibacter</taxon>
    </lineage>
</organism>
<dbReference type="EMBL" id="SUTK01000004">
    <property type="protein sequence ID" value="MBE6501142.1"/>
    <property type="molecule type" value="Genomic_DNA"/>
</dbReference>
<protein>
    <submittedName>
        <fullName evidence="2">Ribonuclease inhibitor</fullName>
    </submittedName>
</protein>
<dbReference type="AlphaFoldDB" id="A0A8T3V3M7"/>
<dbReference type="Proteomes" id="UP000783037">
    <property type="component" value="Unassembled WGS sequence"/>
</dbReference>
<dbReference type="Pfam" id="PF01337">
    <property type="entry name" value="Barstar"/>
    <property type="match status" value="1"/>
</dbReference>